<dbReference type="FunFam" id="3.40.50.720:FF:000041">
    <property type="entry name" value="D-3-phosphoglycerate dehydrogenase"/>
    <property type="match status" value="1"/>
</dbReference>
<evidence type="ECO:0000256" key="5">
    <source>
        <dbReference type="ARBA" id="ARBA00013143"/>
    </source>
</evidence>
<evidence type="ECO:0000256" key="7">
    <source>
        <dbReference type="ARBA" id="ARBA00023002"/>
    </source>
</evidence>
<keyword evidence="8" id="KW-0520">NAD</keyword>
<accession>A0A6I6JH86</accession>
<evidence type="ECO:0000256" key="10">
    <source>
        <dbReference type="ARBA" id="ARBA00048126"/>
    </source>
</evidence>
<proteinExistence type="inferred from homology"/>
<dbReference type="Pfam" id="PF00389">
    <property type="entry name" value="2-Hacid_dh"/>
    <property type="match status" value="1"/>
</dbReference>
<evidence type="ECO:0000256" key="8">
    <source>
        <dbReference type="ARBA" id="ARBA00023027"/>
    </source>
</evidence>
<evidence type="ECO:0000256" key="11">
    <source>
        <dbReference type="ARBA" id="ARBA00048731"/>
    </source>
</evidence>
<keyword evidence="7 12" id="KW-0560">Oxidoreductase</keyword>
<dbReference type="PROSITE" id="PS51671">
    <property type="entry name" value="ACT"/>
    <property type="match status" value="1"/>
</dbReference>
<evidence type="ECO:0000256" key="1">
    <source>
        <dbReference type="ARBA" id="ARBA00003800"/>
    </source>
</evidence>
<comment type="similarity">
    <text evidence="3 12">Belongs to the D-isomer specific 2-hydroxyacid dehydrogenase family.</text>
</comment>
<evidence type="ECO:0000256" key="6">
    <source>
        <dbReference type="ARBA" id="ARBA00021582"/>
    </source>
</evidence>
<dbReference type="SUPFAM" id="SSF55021">
    <property type="entry name" value="ACT-like"/>
    <property type="match status" value="1"/>
</dbReference>
<protein>
    <recommendedName>
        <fullName evidence="6">D-3-phosphoglycerate dehydrogenase</fullName>
        <ecNumber evidence="4">1.1.1.399</ecNumber>
        <ecNumber evidence="5">1.1.1.95</ecNumber>
    </recommendedName>
    <alternativeName>
        <fullName evidence="9">2-oxoglutarate reductase</fullName>
    </alternativeName>
</protein>
<dbReference type="NCBIfam" id="NF008759">
    <property type="entry name" value="PRK11790.1"/>
    <property type="match status" value="1"/>
</dbReference>
<dbReference type="Pfam" id="PF02826">
    <property type="entry name" value="2-Hacid_dh_C"/>
    <property type="match status" value="1"/>
</dbReference>
<dbReference type="UniPathway" id="UPA00135">
    <property type="reaction ID" value="UER00196"/>
</dbReference>
<evidence type="ECO:0000313" key="15">
    <source>
        <dbReference type="Proteomes" id="UP000428260"/>
    </source>
</evidence>
<dbReference type="InterPro" id="IPR036291">
    <property type="entry name" value="NAD(P)-bd_dom_sf"/>
</dbReference>
<dbReference type="PANTHER" id="PTHR43761">
    <property type="entry name" value="D-ISOMER SPECIFIC 2-HYDROXYACID DEHYDROGENASE FAMILY PROTEIN (AFU_ORTHOLOGUE AFUA_1G13630)"/>
    <property type="match status" value="1"/>
</dbReference>
<evidence type="ECO:0000256" key="4">
    <source>
        <dbReference type="ARBA" id="ARBA00013001"/>
    </source>
</evidence>
<evidence type="ECO:0000259" key="13">
    <source>
        <dbReference type="PROSITE" id="PS51671"/>
    </source>
</evidence>
<reference evidence="14 15" key="1">
    <citation type="submission" date="2019-11" db="EMBL/GenBank/DDBJ databases">
        <authorList>
            <person name="Zheng R.K."/>
            <person name="Sun C.M."/>
        </authorList>
    </citation>
    <scope>NUCLEOTIDE SEQUENCE [LARGE SCALE GENOMIC DNA]</scope>
    <source>
        <strain evidence="14 15">WC007</strain>
    </source>
</reference>
<comment type="catalytic activity">
    <reaction evidence="10">
        <text>(R)-2-hydroxyglutarate + NAD(+) = 2-oxoglutarate + NADH + H(+)</text>
        <dbReference type="Rhea" id="RHEA:49612"/>
        <dbReference type="ChEBI" id="CHEBI:15378"/>
        <dbReference type="ChEBI" id="CHEBI:15801"/>
        <dbReference type="ChEBI" id="CHEBI:16810"/>
        <dbReference type="ChEBI" id="CHEBI:57540"/>
        <dbReference type="ChEBI" id="CHEBI:57945"/>
        <dbReference type="EC" id="1.1.1.399"/>
    </reaction>
</comment>
<name>A0A6I6JH86_9BACT</name>
<dbReference type="InterPro" id="IPR006140">
    <property type="entry name" value="D-isomer_DH_NAD-bd"/>
</dbReference>
<dbReference type="Pfam" id="PF22629">
    <property type="entry name" value="ACT_AHAS_ss"/>
    <property type="match status" value="1"/>
</dbReference>
<dbReference type="CDD" id="cd04901">
    <property type="entry name" value="ACT_3PGDH"/>
    <property type="match status" value="1"/>
</dbReference>
<dbReference type="AlphaFoldDB" id="A0A6I6JH86"/>
<comment type="pathway">
    <text evidence="2">Amino-acid biosynthesis; L-serine biosynthesis; L-serine from 3-phospho-D-glycerate: step 1/3.</text>
</comment>
<evidence type="ECO:0000256" key="3">
    <source>
        <dbReference type="ARBA" id="ARBA00005854"/>
    </source>
</evidence>
<evidence type="ECO:0000256" key="2">
    <source>
        <dbReference type="ARBA" id="ARBA00005216"/>
    </source>
</evidence>
<dbReference type="InterPro" id="IPR029752">
    <property type="entry name" value="D-isomer_DH_CS1"/>
</dbReference>
<keyword evidence="15" id="KW-1185">Reference proteome</keyword>
<comment type="function">
    <text evidence="1">Catalyzes the reversible oxidation of 3-phospho-D-glycerate to 3-phosphonooxypyruvate, the first step of the phosphorylated L-serine biosynthesis pathway. Also catalyzes the reversible oxidation of 2-hydroxyglutarate to 2-oxoglutarate.</text>
</comment>
<organism evidence="14 15">
    <name type="scientific">Maribellus comscasis</name>
    <dbReference type="NCBI Taxonomy" id="2681766"/>
    <lineage>
        <taxon>Bacteria</taxon>
        <taxon>Pseudomonadati</taxon>
        <taxon>Bacteroidota</taxon>
        <taxon>Bacteroidia</taxon>
        <taxon>Marinilabiliales</taxon>
        <taxon>Prolixibacteraceae</taxon>
        <taxon>Maribellus</taxon>
    </lineage>
</organism>
<dbReference type="InterPro" id="IPR002912">
    <property type="entry name" value="ACT_dom"/>
</dbReference>
<dbReference type="Proteomes" id="UP000428260">
    <property type="component" value="Chromosome"/>
</dbReference>
<dbReference type="InterPro" id="IPR054480">
    <property type="entry name" value="AHAS_small-like_ACT"/>
</dbReference>
<dbReference type="Gene3D" id="3.40.50.720">
    <property type="entry name" value="NAD(P)-binding Rossmann-like Domain"/>
    <property type="match status" value="2"/>
</dbReference>
<dbReference type="CDD" id="cd12176">
    <property type="entry name" value="PGDH_3"/>
    <property type="match status" value="1"/>
</dbReference>
<dbReference type="EC" id="1.1.1.399" evidence="4"/>
<gene>
    <name evidence="14" type="primary">serA</name>
    <name evidence="14" type="ORF">GM418_00755</name>
</gene>
<dbReference type="InterPro" id="IPR050418">
    <property type="entry name" value="D-iso_2-hydroxyacid_DH_PdxB"/>
</dbReference>
<dbReference type="SUPFAM" id="SSF51735">
    <property type="entry name" value="NAD(P)-binding Rossmann-fold domains"/>
    <property type="match status" value="1"/>
</dbReference>
<dbReference type="GO" id="GO:0051287">
    <property type="term" value="F:NAD binding"/>
    <property type="evidence" value="ECO:0007669"/>
    <property type="project" value="InterPro"/>
</dbReference>
<dbReference type="InterPro" id="IPR029753">
    <property type="entry name" value="D-isomer_DH_CS"/>
</dbReference>
<evidence type="ECO:0000256" key="12">
    <source>
        <dbReference type="RuleBase" id="RU003719"/>
    </source>
</evidence>
<comment type="catalytic activity">
    <reaction evidence="11">
        <text>(2R)-3-phosphoglycerate + NAD(+) = 3-phosphooxypyruvate + NADH + H(+)</text>
        <dbReference type="Rhea" id="RHEA:12641"/>
        <dbReference type="ChEBI" id="CHEBI:15378"/>
        <dbReference type="ChEBI" id="CHEBI:18110"/>
        <dbReference type="ChEBI" id="CHEBI:57540"/>
        <dbReference type="ChEBI" id="CHEBI:57945"/>
        <dbReference type="ChEBI" id="CHEBI:58272"/>
        <dbReference type="EC" id="1.1.1.95"/>
    </reaction>
</comment>
<evidence type="ECO:0000313" key="14">
    <source>
        <dbReference type="EMBL" id="QGY42235.1"/>
    </source>
</evidence>
<evidence type="ECO:0000256" key="9">
    <source>
        <dbReference type="ARBA" id="ARBA00030455"/>
    </source>
</evidence>
<dbReference type="GO" id="GO:0047545">
    <property type="term" value="F:(S)-2-hydroxyglutarate dehydrogenase activity"/>
    <property type="evidence" value="ECO:0007669"/>
    <property type="project" value="UniProtKB-ARBA"/>
</dbReference>
<dbReference type="PANTHER" id="PTHR43761:SF1">
    <property type="entry name" value="D-ISOMER SPECIFIC 2-HYDROXYACID DEHYDROGENASE CATALYTIC DOMAIN-CONTAINING PROTEIN-RELATED"/>
    <property type="match status" value="1"/>
</dbReference>
<dbReference type="PROSITE" id="PS00671">
    <property type="entry name" value="D_2_HYDROXYACID_DH_3"/>
    <property type="match status" value="1"/>
</dbReference>
<dbReference type="PROSITE" id="PS00065">
    <property type="entry name" value="D_2_HYDROXYACID_DH_1"/>
    <property type="match status" value="1"/>
</dbReference>
<dbReference type="GO" id="GO:0004617">
    <property type="term" value="F:phosphoglycerate dehydrogenase activity"/>
    <property type="evidence" value="ECO:0007669"/>
    <property type="project" value="UniProtKB-EC"/>
</dbReference>
<dbReference type="InterPro" id="IPR006139">
    <property type="entry name" value="D-isomer_2_OHA_DH_cat_dom"/>
</dbReference>
<dbReference type="KEGG" id="mcos:GM418_00755"/>
<sequence>MAKKFSLDKKYIKILLLEGIHSSSVESLKASGYSNVEYLKTALDEEELIQKIKDVHMIGIRSRTQLSEKILKKAKKLFAIGCFSIGTNQVDLHSAKQMGIPVFNAPFSNTRSVAELVIAEAILLMRGIPSKNAAAHRGEWQKTAKNAYEVRDKNLGIVGYGHIGSQVSILAESLGMNVYYYDIEKKLSLGKAVACSSLNELLRISDVVTLHVPQTENTRKMISTVQIAKMKKGALLINASRGTVIDYPALAEALKSGHLSGAAADVFPKEPASNNEKFVSELQEFDNVILTPHIGGSTSEAQENIGMEVTEKLIRYSDNGSTIGAVNFPQVSLLPNREKQRFLHIHKNVPGILKEINDVFTSKEINIASQYLQTDTDIGYVIIDTESEISNTILKELKKIPNTIKARMLY</sequence>
<dbReference type="RefSeq" id="WP_158862203.1">
    <property type="nucleotide sequence ID" value="NZ_CP046401.1"/>
</dbReference>
<dbReference type="InterPro" id="IPR045865">
    <property type="entry name" value="ACT-like_dom_sf"/>
</dbReference>
<dbReference type="GO" id="GO:0006564">
    <property type="term" value="P:L-serine biosynthetic process"/>
    <property type="evidence" value="ECO:0007669"/>
    <property type="project" value="UniProtKB-ARBA"/>
</dbReference>
<dbReference type="EC" id="1.1.1.95" evidence="5"/>
<dbReference type="EMBL" id="CP046401">
    <property type="protein sequence ID" value="QGY42235.1"/>
    <property type="molecule type" value="Genomic_DNA"/>
</dbReference>
<dbReference type="PROSITE" id="PS00670">
    <property type="entry name" value="D_2_HYDROXYACID_DH_2"/>
    <property type="match status" value="1"/>
</dbReference>
<dbReference type="Gene3D" id="3.30.70.260">
    <property type="match status" value="1"/>
</dbReference>
<dbReference type="SUPFAM" id="SSF52283">
    <property type="entry name" value="Formate/glycerate dehydrogenase catalytic domain-like"/>
    <property type="match status" value="1"/>
</dbReference>
<feature type="domain" description="ACT" evidence="13">
    <location>
        <begin position="341"/>
        <end position="410"/>
    </location>
</feature>